<dbReference type="AlphaFoldDB" id="A0A6J4NA84"/>
<reference evidence="2" key="1">
    <citation type="submission" date="2020-02" db="EMBL/GenBank/DDBJ databases">
        <authorList>
            <person name="Meier V. D."/>
        </authorList>
    </citation>
    <scope>NUCLEOTIDE SEQUENCE</scope>
    <source>
        <strain evidence="2">AVDCRST_MAG66</strain>
    </source>
</reference>
<evidence type="ECO:0000313" key="2">
    <source>
        <dbReference type="EMBL" id="CAA9380217.1"/>
    </source>
</evidence>
<feature type="region of interest" description="Disordered" evidence="1">
    <location>
        <begin position="223"/>
        <end position="258"/>
    </location>
</feature>
<feature type="compositionally biased region" description="Basic and acidic residues" evidence="1">
    <location>
        <begin position="104"/>
        <end position="116"/>
    </location>
</feature>
<sequence>AGPVVGPRGRRGLHRRAREALGGRAAGGTARGRHPGRREGTACSGPRRGSGTRPADDGPGRPCPGPAAAEARRGVRVPTRRTRLRDSRPDPGHAGTAQHRRVLGRQERLRETEVPHRPRAGPTARGLRRRGRRPEPGRQSRVLSGQRVRLPVAGLHGHHDRAEHGPVRGPLLLPERVDRDRQCHVRRQHIGAHGPVREFRLRHDHHARAVELQRMGLGFRGARVQSDTARHRSSDRLVRNRPELQRDEDDDRLSLGQAGPVVLDQAGELHRSARKSLRAQPRCHSRGQRRRHLRQRRQPGQRDPVDPVVHDEPAAGLERGAAVGLDHAQLLPRLRQLAARL</sequence>
<protein>
    <submittedName>
        <fullName evidence="2">Uncharacterized protein</fullName>
    </submittedName>
</protein>
<feature type="non-terminal residue" evidence="2">
    <location>
        <position position="341"/>
    </location>
</feature>
<organism evidence="2">
    <name type="scientific">uncultured Pseudonocardia sp</name>
    <dbReference type="NCBI Taxonomy" id="211455"/>
    <lineage>
        <taxon>Bacteria</taxon>
        <taxon>Bacillati</taxon>
        <taxon>Actinomycetota</taxon>
        <taxon>Actinomycetes</taxon>
        <taxon>Pseudonocardiales</taxon>
        <taxon>Pseudonocardiaceae</taxon>
        <taxon>Pseudonocardia</taxon>
        <taxon>environmental samples</taxon>
    </lineage>
</organism>
<proteinExistence type="predicted"/>
<feature type="region of interest" description="Disordered" evidence="1">
    <location>
        <begin position="1"/>
        <end position="148"/>
    </location>
</feature>
<name>A0A6J4NA84_9PSEU</name>
<accession>A0A6J4NA84</accession>
<dbReference type="EMBL" id="CADCUS010000034">
    <property type="protein sequence ID" value="CAA9380217.1"/>
    <property type="molecule type" value="Genomic_DNA"/>
</dbReference>
<gene>
    <name evidence="2" type="ORF">AVDCRST_MAG66-219</name>
</gene>
<feature type="compositionally biased region" description="Basic residues" evidence="1">
    <location>
        <begin position="8"/>
        <end position="17"/>
    </location>
</feature>
<feature type="compositionally biased region" description="Basic and acidic residues" evidence="1">
    <location>
        <begin position="228"/>
        <end position="245"/>
    </location>
</feature>
<feature type="non-terminal residue" evidence="2">
    <location>
        <position position="1"/>
    </location>
</feature>
<evidence type="ECO:0000256" key="1">
    <source>
        <dbReference type="SAM" id="MobiDB-lite"/>
    </source>
</evidence>
<feature type="region of interest" description="Disordered" evidence="1">
    <location>
        <begin position="273"/>
        <end position="311"/>
    </location>
</feature>
<feature type="compositionally biased region" description="Basic residues" evidence="1">
    <location>
        <begin position="74"/>
        <end position="83"/>
    </location>
</feature>
<feature type="compositionally biased region" description="Basic residues" evidence="1">
    <location>
        <begin position="273"/>
        <end position="299"/>
    </location>
</feature>